<name>A0A8E2AHL8_9APHY</name>
<dbReference type="EMBL" id="KV722686">
    <property type="protein sequence ID" value="OCH84338.1"/>
    <property type="molecule type" value="Genomic_DNA"/>
</dbReference>
<proteinExistence type="predicted"/>
<evidence type="ECO:0000313" key="1">
    <source>
        <dbReference type="EMBL" id="OCH84338.1"/>
    </source>
</evidence>
<dbReference type="Proteomes" id="UP000250043">
    <property type="component" value="Unassembled WGS sequence"/>
</dbReference>
<protein>
    <submittedName>
        <fullName evidence="1">Uncharacterized protein</fullName>
    </submittedName>
</protein>
<organism evidence="1 2">
    <name type="scientific">Obba rivulosa</name>
    <dbReference type="NCBI Taxonomy" id="1052685"/>
    <lineage>
        <taxon>Eukaryota</taxon>
        <taxon>Fungi</taxon>
        <taxon>Dikarya</taxon>
        <taxon>Basidiomycota</taxon>
        <taxon>Agaricomycotina</taxon>
        <taxon>Agaricomycetes</taxon>
        <taxon>Polyporales</taxon>
        <taxon>Gelatoporiaceae</taxon>
        <taxon>Obba</taxon>
    </lineage>
</organism>
<gene>
    <name evidence="1" type="ORF">OBBRIDRAFT_415411</name>
</gene>
<keyword evidence="2" id="KW-1185">Reference proteome</keyword>
<evidence type="ECO:0000313" key="2">
    <source>
        <dbReference type="Proteomes" id="UP000250043"/>
    </source>
</evidence>
<sequence>MKCKRLRSKACFSIARVMTGAQEVRAVSPHRRKQEAVSCGINVRILRHFGKAPICSKHQPSCLVDGKITKILLRPRMLK</sequence>
<dbReference type="AlphaFoldDB" id="A0A8E2AHL8"/>
<accession>A0A8E2AHL8</accession>
<reference evidence="1 2" key="1">
    <citation type="submission" date="2016-07" db="EMBL/GenBank/DDBJ databases">
        <title>Draft genome of the white-rot fungus Obba rivulosa 3A-2.</title>
        <authorList>
            <consortium name="DOE Joint Genome Institute"/>
            <person name="Miettinen O."/>
            <person name="Riley R."/>
            <person name="Acob R."/>
            <person name="Barry K."/>
            <person name="Cullen D."/>
            <person name="De Vries R."/>
            <person name="Hainaut M."/>
            <person name="Hatakka A."/>
            <person name="Henrissat B."/>
            <person name="Hilden K."/>
            <person name="Kuo R."/>
            <person name="Labutti K."/>
            <person name="Lipzen A."/>
            <person name="Makela M.R."/>
            <person name="Sandor L."/>
            <person name="Spatafora J.W."/>
            <person name="Grigoriev I.V."/>
            <person name="Hibbett D.S."/>
        </authorList>
    </citation>
    <scope>NUCLEOTIDE SEQUENCE [LARGE SCALE GENOMIC DNA]</scope>
    <source>
        <strain evidence="1 2">3A-2</strain>
    </source>
</reference>